<feature type="compositionally biased region" description="Low complexity" evidence="2">
    <location>
        <begin position="360"/>
        <end position="370"/>
    </location>
</feature>
<feature type="compositionally biased region" description="Basic and acidic residues" evidence="2">
    <location>
        <begin position="294"/>
        <end position="308"/>
    </location>
</feature>
<evidence type="ECO:0000256" key="1">
    <source>
        <dbReference type="SAM" id="Coils"/>
    </source>
</evidence>
<feature type="compositionally biased region" description="Basic residues" evidence="2">
    <location>
        <begin position="371"/>
        <end position="381"/>
    </location>
</feature>
<dbReference type="PANTHER" id="PTHR28601:SF1">
    <property type="entry name" value="COILED-COIL DOMAIN-CONTAINING PROTEIN 24"/>
    <property type="match status" value="1"/>
</dbReference>
<gene>
    <name evidence="3" type="ORF">ElyMa_001442800</name>
</gene>
<feature type="region of interest" description="Disordered" evidence="2">
    <location>
        <begin position="275"/>
        <end position="381"/>
    </location>
</feature>
<feature type="region of interest" description="Disordered" evidence="2">
    <location>
        <begin position="157"/>
        <end position="179"/>
    </location>
</feature>
<dbReference type="InterPro" id="IPR031367">
    <property type="entry name" value="CCDC24"/>
</dbReference>
<name>A0AAV4IXK8_9GAST</name>
<dbReference type="AlphaFoldDB" id="A0AAV4IXK8"/>
<evidence type="ECO:0000313" key="3">
    <source>
        <dbReference type="EMBL" id="GFS15184.1"/>
    </source>
</evidence>
<evidence type="ECO:0000256" key="2">
    <source>
        <dbReference type="SAM" id="MobiDB-lite"/>
    </source>
</evidence>
<sequence>MAALRTAYTAPLSLWRLVEQHVQPYEQDELKDMLGCSLVEQSLELHAEIDMLLEIWREVKEENDESSRAQSALPEPPNQRDRLVQEICFFVDNVKDQAKRKGIDPEHIFKNHNSEILDYAADKAKLREERSLLEKELFATEKMSSTPAVYKPMFNTTNRVLPQTPPTPTGRSSPLSPSPIKTAVSRAALSNLSPMRANHQVFVSSSEICSANRNDVDRQDDGRLNLTTDPSQLADDLSLALENELFGLSESSSRSASSMQAQACADVGNVRDFSTAEQTDHHKHWPVRSQQAESQRKMVQDKTLRDISKSGSCLDDEKTPIHSVLPTPPRFPSAGLPKDPPLPSHSDSDLGHQPAPPSVRPGVGVSSGSGRMRRRTVSPRPRLRVVDVTDLVEAHAGKGDSEIPCHTAETVISFSTGSSAASSYTSPTSTEPASVSPSPPGALVEREHGVRPGSANRFREMVLGCRNGE</sequence>
<accession>A0AAV4IXK8</accession>
<proteinExistence type="predicted"/>
<dbReference type="PANTHER" id="PTHR28601">
    <property type="entry name" value="COILED-COIL DOMAIN-CONTAINING PROTEIN 24"/>
    <property type="match status" value="1"/>
</dbReference>
<feature type="compositionally biased region" description="Low complexity" evidence="2">
    <location>
        <begin position="417"/>
        <end position="434"/>
    </location>
</feature>
<comment type="caution">
    <text evidence="3">The sequence shown here is derived from an EMBL/GenBank/DDBJ whole genome shotgun (WGS) entry which is preliminary data.</text>
</comment>
<dbReference type="Proteomes" id="UP000762676">
    <property type="component" value="Unassembled WGS sequence"/>
</dbReference>
<dbReference type="EMBL" id="BMAT01002830">
    <property type="protein sequence ID" value="GFS15184.1"/>
    <property type="molecule type" value="Genomic_DNA"/>
</dbReference>
<evidence type="ECO:0000313" key="4">
    <source>
        <dbReference type="Proteomes" id="UP000762676"/>
    </source>
</evidence>
<keyword evidence="4" id="KW-1185">Reference proteome</keyword>
<dbReference type="Pfam" id="PF15669">
    <property type="entry name" value="CCDC24"/>
    <property type="match status" value="1"/>
</dbReference>
<feature type="coiled-coil region" evidence="1">
    <location>
        <begin position="109"/>
        <end position="143"/>
    </location>
</feature>
<reference evidence="3 4" key="1">
    <citation type="journal article" date="2021" name="Elife">
        <title>Chloroplast acquisition without the gene transfer in kleptoplastic sea slugs, Plakobranchus ocellatus.</title>
        <authorList>
            <person name="Maeda T."/>
            <person name="Takahashi S."/>
            <person name="Yoshida T."/>
            <person name="Shimamura S."/>
            <person name="Takaki Y."/>
            <person name="Nagai Y."/>
            <person name="Toyoda A."/>
            <person name="Suzuki Y."/>
            <person name="Arimoto A."/>
            <person name="Ishii H."/>
            <person name="Satoh N."/>
            <person name="Nishiyama T."/>
            <person name="Hasebe M."/>
            <person name="Maruyama T."/>
            <person name="Minagawa J."/>
            <person name="Obokata J."/>
            <person name="Shigenobu S."/>
        </authorList>
    </citation>
    <scope>NUCLEOTIDE SEQUENCE [LARGE SCALE GENOMIC DNA]</scope>
</reference>
<feature type="region of interest" description="Disordered" evidence="2">
    <location>
        <begin position="417"/>
        <end position="449"/>
    </location>
</feature>
<organism evidence="3 4">
    <name type="scientific">Elysia marginata</name>
    <dbReference type="NCBI Taxonomy" id="1093978"/>
    <lineage>
        <taxon>Eukaryota</taxon>
        <taxon>Metazoa</taxon>
        <taxon>Spiralia</taxon>
        <taxon>Lophotrochozoa</taxon>
        <taxon>Mollusca</taxon>
        <taxon>Gastropoda</taxon>
        <taxon>Heterobranchia</taxon>
        <taxon>Euthyneura</taxon>
        <taxon>Panpulmonata</taxon>
        <taxon>Sacoglossa</taxon>
        <taxon>Placobranchoidea</taxon>
        <taxon>Plakobranchidae</taxon>
        <taxon>Elysia</taxon>
    </lineage>
</organism>
<keyword evidence="1" id="KW-0175">Coiled coil</keyword>
<protein>
    <submittedName>
        <fullName evidence="3">Coiled-coil domain-containing protein 24-like</fullName>
    </submittedName>
</protein>